<evidence type="ECO:0000259" key="8">
    <source>
        <dbReference type="PROSITE" id="PS50893"/>
    </source>
</evidence>
<accession>A0ABT2END1</accession>
<dbReference type="PROSITE" id="PS50893">
    <property type="entry name" value="ABC_TRANSPORTER_2"/>
    <property type="match status" value="1"/>
</dbReference>
<dbReference type="InterPro" id="IPR003439">
    <property type="entry name" value="ABC_transporter-like_ATP-bd"/>
</dbReference>
<dbReference type="EC" id="7.6.2.11" evidence="7"/>
<keyword evidence="2 7" id="KW-1003">Cell membrane</keyword>
<dbReference type="InterPro" id="IPR005893">
    <property type="entry name" value="PotA-like"/>
</dbReference>
<comment type="subunit">
    <text evidence="7">The complex is composed of two ATP-binding proteins (PotA), two transmembrane proteins (PotB and PotC) and a solute-binding protein (PotD).</text>
</comment>
<comment type="catalytic activity">
    <reaction evidence="7">
        <text>ATP + H2O + polyamine-[polyamine-binding protein]Side 1 = ADP + phosphate + polyamineSide 2 + [polyamine-binding protein]Side 1.</text>
        <dbReference type="EC" id="7.6.2.11"/>
    </reaction>
</comment>
<dbReference type="InterPro" id="IPR013611">
    <property type="entry name" value="Transp-assoc_OB_typ2"/>
</dbReference>
<dbReference type="SMART" id="SM00382">
    <property type="entry name" value="AAA"/>
    <property type="match status" value="1"/>
</dbReference>
<dbReference type="GO" id="GO:0005524">
    <property type="term" value="F:ATP binding"/>
    <property type="evidence" value="ECO:0007669"/>
    <property type="project" value="UniProtKB-KW"/>
</dbReference>
<dbReference type="NCBIfam" id="TIGR01187">
    <property type="entry name" value="potA"/>
    <property type="match status" value="1"/>
</dbReference>
<evidence type="ECO:0000256" key="1">
    <source>
        <dbReference type="ARBA" id="ARBA00022448"/>
    </source>
</evidence>
<protein>
    <recommendedName>
        <fullName evidence="7">Spermidine/putrescine import ATP-binding protein PotA</fullName>
        <ecNumber evidence="7">7.6.2.11</ecNumber>
    </recommendedName>
</protein>
<comment type="function">
    <text evidence="7">Part of the ABC transporter complex PotABCD involved in spermidine/putrescine import. Responsible for energy coupling to the transport system.</text>
</comment>
<dbReference type="PANTHER" id="PTHR42781">
    <property type="entry name" value="SPERMIDINE/PUTRESCINE IMPORT ATP-BINDING PROTEIN POTA"/>
    <property type="match status" value="1"/>
</dbReference>
<dbReference type="PROSITE" id="PS00211">
    <property type="entry name" value="ABC_TRANSPORTER_1"/>
    <property type="match status" value="1"/>
</dbReference>
<dbReference type="EMBL" id="JANUCP010000003">
    <property type="protein sequence ID" value="MCS3919463.1"/>
    <property type="molecule type" value="Genomic_DNA"/>
</dbReference>
<dbReference type="Gene3D" id="3.40.50.300">
    <property type="entry name" value="P-loop containing nucleotide triphosphate hydrolases"/>
    <property type="match status" value="1"/>
</dbReference>
<dbReference type="InterPro" id="IPR027417">
    <property type="entry name" value="P-loop_NTPase"/>
</dbReference>
<gene>
    <name evidence="7" type="primary">potA</name>
    <name evidence="9" type="ORF">M2350_001876</name>
</gene>
<dbReference type="Gene3D" id="2.40.50.100">
    <property type="match status" value="1"/>
</dbReference>
<keyword evidence="10" id="KW-1185">Reference proteome</keyword>
<dbReference type="PANTHER" id="PTHR42781:SF4">
    <property type="entry name" value="SPERMIDINE_PUTRESCINE IMPORT ATP-BINDING PROTEIN POTA"/>
    <property type="match status" value="1"/>
</dbReference>
<keyword evidence="5 7" id="KW-1278">Translocase</keyword>
<dbReference type="Pfam" id="PF08402">
    <property type="entry name" value="TOBE_2"/>
    <property type="match status" value="1"/>
</dbReference>
<dbReference type="Pfam" id="PF00005">
    <property type="entry name" value="ABC_tran"/>
    <property type="match status" value="1"/>
</dbReference>
<proteinExistence type="inferred from homology"/>
<keyword evidence="4 7" id="KW-0067">ATP-binding</keyword>
<dbReference type="SUPFAM" id="SSF52540">
    <property type="entry name" value="P-loop containing nucleoside triphosphate hydrolases"/>
    <property type="match status" value="1"/>
</dbReference>
<dbReference type="InterPro" id="IPR008995">
    <property type="entry name" value="Mo/tungstate-bd_C_term_dom"/>
</dbReference>
<comment type="caution">
    <text evidence="9">The sequence shown here is derived from an EMBL/GenBank/DDBJ whole genome shotgun (WGS) entry which is preliminary data.</text>
</comment>
<name>A0ABT2END1_9BACT</name>
<reference evidence="9 10" key="1">
    <citation type="submission" date="2022-08" db="EMBL/GenBank/DDBJ databases">
        <title>Bacterial and archaeal communities from various locations to study Microbial Dark Matter (Phase II).</title>
        <authorList>
            <person name="Stepanauskas R."/>
        </authorList>
    </citation>
    <scope>NUCLEOTIDE SEQUENCE [LARGE SCALE GENOMIC DNA]</scope>
    <source>
        <strain evidence="9 10">PD1</strain>
    </source>
</reference>
<dbReference type="InterPro" id="IPR017871">
    <property type="entry name" value="ABC_transporter-like_CS"/>
</dbReference>
<sequence length="358" mass="40125">MAVRTENIVKYLGKALVLKGISVEIKPGEFFFVLGPSGCGKTTFLRVLAGFLFPDEGRVFFGDRDVTFVPPHKRNAAMVFQHYALFPHMSVWDNVAYGLKVRKLPRSEIERRVREALRLVRLEGFERRLPMQLSGGQQQRVALARAIAVHPNLLLLDEPLSNLDAKLRAEMRSELKSLQRQLGVTTVYVTHDQKEALAMADRIAVMKDGQIVQIGTPTELYRKPNSRFVAEFLGDANVWEGRIKNVHSDLVTVELPFGELKCHPPSFPVSEGGRVLVMIRPEAVAVEVNCSENIEVTNAFTARLEQAIYLGEATEIVARVGETIVKALHFRPLDGGLQNEIRLRFAPDDLTLLPHEVA</sequence>
<comment type="similarity">
    <text evidence="7">Belongs to the ABC transporter superfamily. Spermidine/putrescine importer (TC 3.A.1.11.1) family.</text>
</comment>
<keyword evidence="3 7" id="KW-0547">Nucleotide-binding</keyword>
<dbReference type="SUPFAM" id="SSF50331">
    <property type="entry name" value="MOP-like"/>
    <property type="match status" value="1"/>
</dbReference>
<keyword evidence="1 7" id="KW-0813">Transport</keyword>
<evidence type="ECO:0000256" key="4">
    <source>
        <dbReference type="ARBA" id="ARBA00022840"/>
    </source>
</evidence>
<evidence type="ECO:0000313" key="9">
    <source>
        <dbReference type="EMBL" id="MCS3919463.1"/>
    </source>
</evidence>
<evidence type="ECO:0000313" key="10">
    <source>
        <dbReference type="Proteomes" id="UP001204798"/>
    </source>
</evidence>
<evidence type="ECO:0000256" key="3">
    <source>
        <dbReference type="ARBA" id="ARBA00022741"/>
    </source>
</evidence>
<evidence type="ECO:0000256" key="6">
    <source>
        <dbReference type="ARBA" id="ARBA00023136"/>
    </source>
</evidence>
<dbReference type="RefSeq" id="WP_259095897.1">
    <property type="nucleotide sequence ID" value="NZ_CP130454.1"/>
</dbReference>
<keyword evidence="6 7" id="KW-0472">Membrane</keyword>
<evidence type="ECO:0000256" key="5">
    <source>
        <dbReference type="ARBA" id="ARBA00022967"/>
    </source>
</evidence>
<dbReference type="Proteomes" id="UP001204798">
    <property type="component" value="Unassembled WGS sequence"/>
</dbReference>
<evidence type="ECO:0000256" key="7">
    <source>
        <dbReference type="RuleBase" id="RU364083"/>
    </source>
</evidence>
<dbReference type="InterPro" id="IPR050093">
    <property type="entry name" value="ABC_SmlMolc_Importer"/>
</dbReference>
<organism evidence="9 10">
    <name type="scientific">Candidatus Fervidibacter sacchari</name>
    <dbReference type="NCBI Taxonomy" id="1448929"/>
    <lineage>
        <taxon>Bacteria</taxon>
        <taxon>Candidatus Fervidibacterota</taxon>
        <taxon>Candidatus Fervidibacter</taxon>
    </lineage>
</organism>
<feature type="domain" description="ABC transporter" evidence="8">
    <location>
        <begin position="3"/>
        <end position="233"/>
    </location>
</feature>
<dbReference type="InterPro" id="IPR003593">
    <property type="entry name" value="AAA+_ATPase"/>
</dbReference>
<evidence type="ECO:0000256" key="2">
    <source>
        <dbReference type="ARBA" id="ARBA00022475"/>
    </source>
</evidence>